<evidence type="ECO:0000256" key="3">
    <source>
        <dbReference type="ARBA" id="ARBA00022989"/>
    </source>
</evidence>
<feature type="compositionally biased region" description="Basic and acidic residues" evidence="5">
    <location>
        <begin position="429"/>
        <end position="447"/>
    </location>
</feature>
<keyword evidence="4 6" id="KW-0472">Membrane</keyword>
<feature type="region of interest" description="Disordered" evidence="5">
    <location>
        <begin position="325"/>
        <end position="365"/>
    </location>
</feature>
<sequence length="751" mass="79850">MSLPDPPTKTALDGSCSVIYENTLYSYSPSGLFSLSLVAEAEWKTLPKGESVSGAECVLTKDSLFVVGGTGGSDGYTGLQKYSFSAKKWTTITPSLLFTQNRQDHGVAYLEELDQIVVYAGSTDGSTLANSDCWAIGASEPYNVKAFPASSHWAVKPILLKWSSNQLALVGGNTANVAVPLFDYTNGWLESGITLAQGLPKDTSSMQAILVDGTDSSKSLYTFDLSVSPNEVTRYVLQNADGTRVSGSSAITKRDLTLDDWPEYNSTNAPRSPRTNFAIAQSDGMVVFSGGNSDVPLAMFDATENSWLDSSEVFAVQAQSLESVSTSTESSKTKTSSTKTKSHSSTETSTLITSTFSSTSTSTGSLTISDASAAATSTDAAAAAGGSSDSSSGLSSNAVLGITLGSILGFLALLLVLLLLLRRRKKVKQQNDDSVAHTRGLSSDEKAPMVFHDAPPPASSPGHLRGHNPQFSQESYSSMAILMGRAGKPKTGLTRKPSADSNRSSSSTLHKQLKSKISKPILHDMPHPVLENQEPRGVAFDPSVAEPRPRPRQPGPMETEDGMRRSSGWNRYWSGGSALQILGFGGPPKRVTVADDDGSSHYSESTQYHPNPRATQDSATVPPLNFDFKPEFNRVNSGSPVVEKYNGLPFKEGMTGKIERPSSKASSGYSSGIPESVNEQWQSSNQPGKAWGADRAPSSVYNPSVYYGAPLSPSTGPPPRNMPSGVSTQPQLAMASTSSDMSWLNLGDRRV</sequence>
<dbReference type="OrthoDB" id="5352000at2759"/>
<feature type="region of interest" description="Disordered" evidence="5">
    <location>
        <begin position="427"/>
        <end position="471"/>
    </location>
</feature>
<evidence type="ECO:0000256" key="5">
    <source>
        <dbReference type="SAM" id="MobiDB-lite"/>
    </source>
</evidence>
<dbReference type="PANTHER" id="PTHR15549">
    <property type="entry name" value="PAIRED IMMUNOGLOBULIN-LIKE TYPE 2 RECEPTOR"/>
    <property type="match status" value="1"/>
</dbReference>
<reference evidence="7 8" key="1">
    <citation type="journal article" date="2021" name="Nat. Commun.">
        <title>Genetic determinants of endophytism in the Arabidopsis root mycobiome.</title>
        <authorList>
            <person name="Mesny F."/>
            <person name="Miyauchi S."/>
            <person name="Thiergart T."/>
            <person name="Pickel B."/>
            <person name="Atanasova L."/>
            <person name="Karlsson M."/>
            <person name="Huettel B."/>
            <person name="Barry K.W."/>
            <person name="Haridas S."/>
            <person name="Chen C."/>
            <person name="Bauer D."/>
            <person name="Andreopoulos W."/>
            <person name="Pangilinan J."/>
            <person name="LaButti K."/>
            <person name="Riley R."/>
            <person name="Lipzen A."/>
            <person name="Clum A."/>
            <person name="Drula E."/>
            <person name="Henrissat B."/>
            <person name="Kohler A."/>
            <person name="Grigoriev I.V."/>
            <person name="Martin F.M."/>
            <person name="Hacquard S."/>
        </authorList>
    </citation>
    <scope>NUCLEOTIDE SEQUENCE [LARGE SCALE GENOMIC DNA]</scope>
    <source>
        <strain evidence="7 8">MPI-CAGE-CH-0241</strain>
    </source>
</reference>
<dbReference type="InterPro" id="IPR015915">
    <property type="entry name" value="Kelch-typ_b-propeller"/>
</dbReference>
<evidence type="ECO:0008006" key="9">
    <source>
        <dbReference type="Google" id="ProtNLM"/>
    </source>
</evidence>
<organism evidence="7 8">
    <name type="scientific">Thelonectria olida</name>
    <dbReference type="NCBI Taxonomy" id="1576542"/>
    <lineage>
        <taxon>Eukaryota</taxon>
        <taxon>Fungi</taxon>
        <taxon>Dikarya</taxon>
        <taxon>Ascomycota</taxon>
        <taxon>Pezizomycotina</taxon>
        <taxon>Sordariomycetes</taxon>
        <taxon>Hypocreomycetidae</taxon>
        <taxon>Hypocreales</taxon>
        <taxon>Nectriaceae</taxon>
        <taxon>Thelonectria</taxon>
    </lineage>
</organism>
<dbReference type="SUPFAM" id="SSF117281">
    <property type="entry name" value="Kelch motif"/>
    <property type="match status" value="1"/>
</dbReference>
<feature type="compositionally biased region" description="Polar residues" evidence="5">
    <location>
        <begin position="677"/>
        <end position="687"/>
    </location>
</feature>
<feature type="region of interest" description="Disordered" evidence="5">
    <location>
        <begin position="587"/>
        <end position="623"/>
    </location>
</feature>
<feature type="compositionally biased region" description="Polar residues" evidence="5">
    <location>
        <begin position="600"/>
        <end position="619"/>
    </location>
</feature>
<gene>
    <name evidence="7" type="ORF">B0T10DRAFT_555908</name>
</gene>
<evidence type="ECO:0000313" key="8">
    <source>
        <dbReference type="Proteomes" id="UP000777438"/>
    </source>
</evidence>
<keyword evidence="2 6" id="KW-0812">Transmembrane</keyword>
<accession>A0A9P8WGV0</accession>
<dbReference type="GO" id="GO:0016020">
    <property type="term" value="C:membrane"/>
    <property type="evidence" value="ECO:0007669"/>
    <property type="project" value="UniProtKB-SubCell"/>
</dbReference>
<evidence type="ECO:0000256" key="6">
    <source>
        <dbReference type="SAM" id="Phobius"/>
    </source>
</evidence>
<feature type="region of interest" description="Disordered" evidence="5">
    <location>
        <begin position="488"/>
        <end position="569"/>
    </location>
</feature>
<dbReference type="GO" id="GO:0071944">
    <property type="term" value="C:cell periphery"/>
    <property type="evidence" value="ECO:0007669"/>
    <property type="project" value="UniProtKB-ARBA"/>
</dbReference>
<dbReference type="InterPro" id="IPR051694">
    <property type="entry name" value="Immunoregulatory_rcpt-like"/>
</dbReference>
<dbReference type="Proteomes" id="UP000777438">
    <property type="component" value="Unassembled WGS sequence"/>
</dbReference>
<comment type="subcellular location">
    <subcellularLocation>
        <location evidence="1">Membrane</location>
        <topology evidence="1">Single-pass membrane protein</topology>
    </subcellularLocation>
</comment>
<feature type="compositionally biased region" description="Polar residues" evidence="5">
    <location>
        <begin position="724"/>
        <end position="742"/>
    </location>
</feature>
<dbReference type="AlphaFoldDB" id="A0A9P8WGV0"/>
<dbReference type="EMBL" id="JAGPYM010000002">
    <property type="protein sequence ID" value="KAH6898603.1"/>
    <property type="molecule type" value="Genomic_DNA"/>
</dbReference>
<evidence type="ECO:0000313" key="7">
    <source>
        <dbReference type="EMBL" id="KAH6898603.1"/>
    </source>
</evidence>
<evidence type="ECO:0000256" key="2">
    <source>
        <dbReference type="ARBA" id="ARBA00022692"/>
    </source>
</evidence>
<dbReference type="Gene3D" id="2.120.10.80">
    <property type="entry name" value="Kelch-type beta propeller"/>
    <property type="match status" value="1"/>
</dbReference>
<protein>
    <recommendedName>
        <fullName evidence="9">Pre-mRNA splicing factor CLF1</fullName>
    </recommendedName>
</protein>
<evidence type="ECO:0000256" key="4">
    <source>
        <dbReference type="ARBA" id="ARBA00023136"/>
    </source>
</evidence>
<name>A0A9P8WGV0_9HYPO</name>
<evidence type="ECO:0000256" key="1">
    <source>
        <dbReference type="ARBA" id="ARBA00004167"/>
    </source>
</evidence>
<comment type="caution">
    <text evidence="7">The sequence shown here is derived from an EMBL/GenBank/DDBJ whole genome shotgun (WGS) entry which is preliminary data.</text>
</comment>
<proteinExistence type="predicted"/>
<feature type="region of interest" description="Disordered" evidence="5">
    <location>
        <begin position="651"/>
        <end position="751"/>
    </location>
</feature>
<keyword evidence="3 6" id="KW-1133">Transmembrane helix</keyword>
<feature type="compositionally biased region" description="Polar residues" evidence="5">
    <location>
        <begin position="499"/>
        <end position="510"/>
    </location>
</feature>
<feature type="transmembrane region" description="Helical" evidence="6">
    <location>
        <begin position="398"/>
        <end position="421"/>
    </location>
</feature>
<keyword evidence="8" id="KW-1185">Reference proteome</keyword>